<feature type="transmembrane region" description="Helical" evidence="1">
    <location>
        <begin position="12"/>
        <end position="31"/>
    </location>
</feature>
<dbReference type="RefSeq" id="WP_176009941.1">
    <property type="nucleotide sequence ID" value="NZ_CP041372.2"/>
</dbReference>
<dbReference type="EMBL" id="CP041372">
    <property type="protein sequence ID" value="QKS71958.1"/>
    <property type="molecule type" value="Genomic_DNA"/>
</dbReference>
<evidence type="ECO:0000313" key="2">
    <source>
        <dbReference type="EMBL" id="QKS71958.1"/>
    </source>
</evidence>
<feature type="transmembrane region" description="Helical" evidence="1">
    <location>
        <begin position="43"/>
        <end position="64"/>
    </location>
</feature>
<dbReference type="Proteomes" id="UP000318138">
    <property type="component" value="Chromosome"/>
</dbReference>
<keyword evidence="1" id="KW-1133">Transmembrane helix</keyword>
<name>A0A859FGL8_9BACI</name>
<accession>A0A859FGL8</accession>
<keyword evidence="3" id="KW-1185">Reference proteome</keyword>
<keyword evidence="1" id="KW-0812">Transmembrane</keyword>
<protein>
    <submittedName>
        <fullName evidence="2">Holin</fullName>
    </submittedName>
</protein>
<keyword evidence="1" id="KW-0472">Membrane</keyword>
<gene>
    <name evidence="2" type="ORF">FLK61_35415</name>
</gene>
<dbReference type="AlphaFoldDB" id="A0A859FGL8"/>
<feature type="transmembrane region" description="Helical" evidence="1">
    <location>
        <begin position="70"/>
        <end position="89"/>
    </location>
</feature>
<proteinExistence type="predicted"/>
<sequence length="98" mass="10271">MAEAIGLSQVDLVTQILIFATFLAGIVGALVEVSKQTFNYPKNYVPLVALVLGGLVGFAAAPFTDLDVGLRLWAGCLAGLSATGLFELVSKRDGQTKE</sequence>
<dbReference type="InterPro" id="IPR009708">
    <property type="entry name" value="Phage_A118_holin/antiholin"/>
</dbReference>
<organism evidence="2 3">
    <name type="scientific">Paenalkalicoccus suaedae</name>
    <dbReference type="NCBI Taxonomy" id="2592382"/>
    <lineage>
        <taxon>Bacteria</taxon>
        <taxon>Bacillati</taxon>
        <taxon>Bacillota</taxon>
        <taxon>Bacilli</taxon>
        <taxon>Bacillales</taxon>
        <taxon>Bacillaceae</taxon>
        <taxon>Paenalkalicoccus</taxon>
    </lineage>
</organism>
<evidence type="ECO:0000313" key="3">
    <source>
        <dbReference type="Proteomes" id="UP000318138"/>
    </source>
</evidence>
<reference evidence="3" key="1">
    <citation type="submission" date="2019-07" db="EMBL/GenBank/DDBJ databases">
        <title>Bacillus alkalisoli sp. nov. isolated from saline soil.</title>
        <authorList>
            <person name="Sun J.-Q."/>
            <person name="Xu L."/>
        </authorList>
    </citation>
    <scope>NUCLEOTIDE SEQUENCE [LARGE SCALE GENOMIC DNA]</scope>
    <source>
        <strain evidence="3">M4U3P1</strain>
    </source>
</reference>
<dbReference type="Pfam" id="PF06946">
    <property type="entry name" value="Phage_holin_5_1"/>
    <property type="match status" value="1"/>
</dbReference>
<dbReference type="KEGG" id="psua:FLK61_35415"/>
<evidence type="ECO:0000256" key="1">
    <source>
        <dbReference type="SAM" id="Phobius"/>
    </source>
</evidence>